<gene>
    <name evidence="9" type="ORF">PLICRDRAFT_58196</name>
</gene>
<accession>A0A0C9SQG6</accession>
<dbReference type="Pfam" id="PF00860">
    <property type="entry name" value="Xan_ur_permease"/>
    <property type="match status" value="1"/>
</dbReference>
<dbReference type="InterPro" id="IPR006042">
    <property type="entry name" value="Xan_ur_permease"/>
</dbReference>
<feature type="region of interest" description="Disordered" evidence="7">
    <location>
        <begin position="598"/>
        <end position="625"/>
    </location>
</feature>
<feature type="transmembrane region" description="Helical" evidence="8">
    <location>
        <begin position="290"/>
        <end position="309"/>
    </location>
</feature>
<feature type="transmembrane region" description="Helical" evidence="8">
    <location>
        <begin position="321"/>
        <end position="339"/>
    </location>
</feature>
<feature type="transmembrane region" description="Helical" evidence="8">
    <location>
        <begin position="159"/>
        <end position="179"/>
    </location>
</feature>
<keyword evidence="10" id="KW-1185">Reference proteome</keyword>
<feature type="transmembrane region" description="Helical" evidence="8">
    <location>
        <begin position="239"/>
        <end position="257"/>
    </location>
</feature>
<feature type="transmembrane region" description="Helical" evidence="8">
    <location>
        <begin position="507"/>
        <end position="527"/>
    </location>
</feature>
<evidence type="ECO:0000256" key="8">
    <source>
        <dbReference type="SAM" id="Phobius"/>
    </source>
</evidence>
<keyword evidence="5 8" id="KW-1133">Transmembrane helix</keyword>
<dbReference type="PANTHER" id="PTHR42810:SF2">
    <property type="entry name" value="PURINE PERMEASE C1399.01C-RELATED"/>
    <property type="match status" value="1"/>
</dbReference>
<evidence type="ECO:0000256" key="6">
    <source>
        <dbReference type="ARBA" id="ARBA00023136"/>
    </source>
</evidence>
<comment type="similarity">
    <text evidence="2">Belongs to the nucleobase:cation symporter-2 (NCS2) (TC 2.A.40) family.</text>
</comment>
<evidence type="ECO:0000313" key="9">
    <source>
        <dbReference type="EMBL" id="KII83727.1"/>
    </source>
</evidence>
<comment type="subcellular location">
    <subcellularLocation>
        <location evidence="1">Membrane</location>
        <topology evidence="1">Multi-pass membrane protein</topology>
    </subcellularLocation>
</comment>
<dbReference type="PANTHER" id="PTHR42810">
    <property type="entry name" value="PURINE PERMEASE C1399.01C-RELATED"/>
    <property type="match status" value="1"/>
</dbReference>
<feature type="transmembrane region" description="Helical" evidence="8">
    <location>
        <begin position="130"/>
        <end position="147"/>
    </location>
</feature>
<proteinExistence type="inferred from homology"/>
<evidence type="ECO:0000256" key="5">
    <source>
        <dbReference type="ARBA" id="ARBA00022989"/>
    </source>
</evidence>
<evidence type="ECO:0000256" key="1">
    <source>
        <dbReference type="ARBA" id="ARBA00004141"/>
    </source>
</evidence>
<dbReference type="GO" id="GO:0042907">
    <property type="term" value="F:xanthine transmembrane transporter activity"/>
    <property type="evidence" value="ECO:0007669"/>
    <property type="project" value="TreeGrafter"/>
</dbReference>
<feature type="transmembrane region" description="Helical" evidence="8">
    <location>
        <begin position="90"/>
        <end position="110"/>
    </location>
</feature>
<feature type="transmembrane region" description="Helical" evidence="8">
    <location>
        <begin position="547"/>
        <end position="567"/>
    </location>
</feature>
<dbReference type="HOGENOM" id="CLU_017959_7_0_1"/>
<feature type="region of interest" description="Disordered" evidence="7">
    <location>
        <begin position="1"/>
        <end position="33"/>
    </location>
</feature>
<feature type="transmembrane region" description="Helical" evidence="8">
    <location>
        <begin position="351"/>
        <end position="379"/>
    </location>
</feature>
<keyword evidence="6 8" id="KW-0472">Membrane</keyword>
<feature type="compositionally biased region" description="Basic and acidic residues" evidence="7">
    <location>
        <begin position="608"/>
        <end position="617"/>
    </location>
</feature>
<name>A0A0C9SQG6_PLICR</name>
<dbReference type="GO" id="GO:0000324">
    <property type="term" value="C:fungal-type vacuole"/>
    <property type="evidence" value="ECO:0007669"/>
    <property type="project" value="TreeGrafter"/>
</dbReference>
<reference evidence="9 10" key="1">
    <citation type="submission" date="2014-06" db="EMBL/GenBank/DDBJ databases">
        <title>Evolutionary Origins and Diversification of the Mycorrhizal Mutualists.</title>
        <authorList>
            <consortium name="DOE Joint Genome Institute"/>
            <consortium name="Mycorrhizal Genomics Consortium"/>
            <person name="Kohler A."/>
            <person name="Kuo A."/>
            <person name="Nagy L.G."/>
            <person name="Floudas D."/>
            <person name="Copeland A."/>
            <person name="Barry K.W."/>
            <person name="Cichocki N."/>
            <person name="Veneault-Fourrey C."/>
            <person name="LaButti K."/>
            <person name="Lindquist E.A."/>
            <person name="Lipzen A."/>
            <person name="Lundell T."/>
            <person name="Morin E."/>
            <person name="Murat C."/>
            <person name="Riley R."/>
            <person name="Ohm R."/>
            <person name="Sun H."/>
            <person name="Tunlid A."/>
            <person name="Henrissat B."/>
            <person name="Grigoriev I.V."/>
            <person name="Hibbett D.S."/>
            <person name="Martin F."/>
        </authorList>
    </citation>
    <scope>NUCLEOTIDE SEQUENCE [LARGE SCALE GENOMIC DNA]</scope>
    <source>
        <strain evidence="9 10">FD-325 SS-3</strain>
    </source>
</reference>
<keyword evidence="3" id="KW-0813">Transport</keyword>
<evidence type="ECO:0000313" key="10">
    <source>
        <dbReference type="Proteomes" id="UP000053263"/>
    </source>
</evidence>
<feature type="transmembrane region" description="Helical" evidence="8">
    <location>
        <begin position="482"/>
        <end position="500"/>
    </location>
</feature>
<dbReference type="NCBIfam" id="TIGR00801">
    <property type="entry name" value="ncs2"/>
    <property type="match status" value="1"/>
</dbReference>
<keyword evidence="4 8" id="KW-0812">Transmembrane</keyword>
<organism evidence="9 10">
    <name type="scientific">Plicaturopsis crispa FD-325 SS-3</name>
    <dbReference type="NCBI Taxonomy" id="944288"/>
    <lineage>
        <taxon>Eukaryota</taxon>
        <taxon>Fungi</taxon>
        <taxon>Dikarya</taxon>
        <taxon>Basidiomycota</taxon>
        <taxon>Agaricomycotina</taxon>
        <taxon>Agaricomycetes</taxon>
        <taxon>Agaricomycetidae</taxon>
        <taxon>Amylocorticiales</taxon>
        <taxon>Amylocorticiaceae</taxon>
        <taxon>Plicatura</taxon>
        <taxon>Plicaturopsis crispa</taxon>
    </lineage>
</organism>
<protein>
    <recommendedName>
        <fullName evidence="11">Purine permease</fullName>
    </recommendedName>
</protein>
<evidence type="ECO:0000256" key="2">
    <source>
        <dbReference type="ARBA" id="ARBA00008821"/>
    </source>
</evidence>
<evidence type="ECO:0000256" key="7">
    <source>
        <dbReference type="SAM" id="MobiDB-lite"/>
    </source>
</evidence>
<evidence type="ECO:0000256" key="3">
    <source>
        <dbReference type="ARBA" id="ARBA00022448"/>
    </source>
</evidence>
<feature type="transmembrane region" description="Helical" evidence="8">
    <location>
        <begin position="447"/>
        <end position="470"/>
    </location>
</feature>
<evidence type="ECO:0000256" key="4">
    <source>
        <dbReference type="ARBA" id="ARBA00022692"/>
    </source>
</evidence>
<feature type="transmembrane region" description="Helical" evidence="8">
    <location>
        <begin position="207"/>
        <end position="227"/>
    </location>
</feature>
<dbReference type="OrthoDB" id="1641903at2759"/>
<dbReference type="InterPro" id="IPR006043">
    <property type="entry name" value="NCS2"/>
</dbReference>
<sequence>MSDFTNDVDEKRTHSPPAVSSPPPALPYDGPHTVEETKLTWPQRARWLFSRDAWVGDYDYAALFTPNIPWLTAKRARKVEAPFFAIDARLPFLLAILLGFQHALAMLAGLTSPPLILAGSGGANLSAADQQYVISAALIFCAFGTAVQITRFKIWNTGYYIGTGLISVVGTSFGIVPLATNYLSLRYKRGTCPSDANGVHLPCPEGYGALIGTCAVTALFQILMAFIPPKALRRIFPPIVTGCVLVLGGINLVSAGMNNWAGGSGSCAARPTTGDFVNCPSNSAPHPLPWGSPEFIGLGFSVFISIILIERFGSAFMKNASVILGLIVGIIISAATGYWDRSSIDAAPGITFIWTTTFPLSVDGTLVLPLIATLITIALECIADITASCDVSEVEVEGKVFNTRIQGGVLADGLNSLIGALATVTPTTTFAQNNGVISLTRTASRSAGYCCCFWLFIMGIVGKFGAVFVAMPSPVLGGMTTYLFTSIVVSGIRVLGYITWTRRSRFILTASLALGVASIVVPTWFSYFFTYAGDNQALQGFLDAIELIVSTSYVIATFIAVFLNLILPESEADVANERRKTLLALGVELSELNQSRNNRVDQVQDPEVDSHRPEKGTVEQSVNQV</sequence>
<dbReference type="EMBL" id="KN832574">
    <property type="protein sequence ID" value="KII83727.1"/>
    <property type="molecule type" value="Genomic_DNA"/>
</dbReference>
<evidence type="ECO:0008006" key="11">
    <source>
        <dbReference type="Google" id="ProtNLM"/>
    </source>
</evidence>
<dbReference type="GO" id="GO:0005886">
    <property type="term" value="C:plasma membrane"/>
    <property type="evidence" value="ECO:0007669"/>
    <property type="project" value="TreeGrafter"/>
</dbReference>
<dbReference type="Proteomes" id="UP000053263">
    <property type="component" value="Unassembled WGS sequence"/>
</dbReference>
<dbReference type="AlphaFoldDB" id="A0A0C9SQG6"/>